<sequence>MNSDKAAAVRDAVNGCPDVVNEENLRERDGDPMTTHRGETFTGDRVEAAGSRFRPAYIEQSGTVGNGDGAERPVYVVVLETVWTEQTDVRSLSPELVYEIAKHDCRVRFYPPGHRLEGDIWITDHFRESIEDNDDERCSECGSTYFKLRGDTPVCAKCGEPKSASGAPQRKAAVNAGP</sequence>
<dbReference type="AlphaFoldDB" id="A0A7D5TGY5"/>
<dbReference type="KEGG" id="hpel:HZS54_11825"/>
<dbReference type="GeneID" id="56083288"/>
<evidence type="ECO:0000313" key="2">
    <source>
        <dbReference type="Proteomes" id="UP000509346"/>
    </source>
</evidence>
<accession>A0A7D5TGY5</accession>
<dbReference type="RefSeq" id="WP_179922724.1">
    <property type="nucleotide sequence ID" value="NZ_CP058909.1"/>
</dbReference>
<dbReference type="Proteomes" id="UP000509346">
    <property type="component" value="Chromosome"/>
</dbReference>
<protein>
    <submittedName>
        <fullName evidence="1">Uncharacterized protein</fullName>
    </submittedName>
</protein>
<keyword evidence="2" id="KW-1185">Reference proteome</keyword>
<organism evidence="1 2">
    <name type="scientific">Halosimplex pelagicum</name>
    <dbReference type="NCBI Taxonomy" id="869886"/>
    <lineage>
        <taxon>Archaea</taxon>
        <taxon>Methanobacteriati</taxon>
        <taxon>Methanobacteriota</taxon>
        <taxon>Stenosarchaea group</taxon>
        <taxon>Halobacteria</taxon>
        <taxon>Halobacteriales</taxon>
        <taxon>Haloarculaceae</taxon>
        <taxon>Halosimplex</taxon>
    </lineage>
</organism>
<gene>
    <name evidence="1" type="ORF">HZS54_11825</name>
</gene>
<dbReference type="EMBL" id="CP058909">
    <property type="protein sequence ID" value="QLH82256.1"/>
    <property type="molecule type" value="Genomic_DNA"/>
</dbReference>
<proteinExistence type="predicted"/>
<evidence type="ECO:0000313" key="1">
    <source>
        <dbReference type="EMBL" id="QLH82256.1"/>
    </source>
</evidence>
<name>A0A7D5TGY5_9EURY</name>
<dbReference type="OrthoDB" id="385562at2157"/>
<reference evidence="1 2" key="1">
    <citation type="submission" date="2020-07" db="EMBL/GenBank/DDBJ databases">
        <title>Halosimplex litoreum sp. nov. and Halosimplex rubrum sp. nov., isolated from different salt environments.</title>
        <authorList>
            <person name="Cui H."/>
        </authorList>
    </citation>
    <scope>NUCLEOTIDE SEQUENCE [LARGE SCALE GENOMIC DNA]</scope>
    <source>
        <strain evidence="1 2">R2</strain>
    </source>
</reference>